<evidence type="ECO:0000256" key="3">
    <source>
        <dbReference type="ARBA" id="ARBA00022898"/>
    </source>
</evidence>
<dbReference type="InterPro" id="IPR024169">
    <property type="entry name" value="SP_NH2Trfase/AEP_transaminase"/>
</dbReference>
<dbReference type="Gene3D" id="3.90.1150.10">
    <property type="entry name" value="Aspartate Aminotransferase, domain 1"/>
    <property type="match status" value="1"/>
</dbReference>
<comment type="similarity">
    <text evidence="2 4">Belongs to the class-V pyridoxal-phosphate-dependent aminotransferase family.</text>
</comment>
<reference evidence="7 8" key="1">
    <citation type="submission" date="2023-10" db="EMBL/GenBank/DDBJ databases">
        <title>Virgibacillus soli CC-YMP-6 genome.</title>
        <authorList>
            <person name="Miliotis G."/>
            <person name="Sengupta P."/>
            <person name="Hameed A."/>
            <person name="Chuvochina M."/>
            <person name="Mcdonagh F."/>
            <person name="Simpson A.C."/>
            <person name="Singh N.K."/>
            <person name="Rekha P.D."/>
            <person name="Raman K."/>
            <person name="Hugenholtz P."/>
            <person name="Venkateswaran K."/>
        </authorList>
    </citation>
    <scope>NUCLEOTIDE SEQUENCE [LARGE SCALE GENOMIC DNA]</scope>
    <source>
        <strain evidence="7 8">CC-YMP-6</strain>
    </source>
</reference>
<feature type="domain" description="Aminotransferase class V" evidence="6">
    <location>
        <begin position="3"/>
        <end position="301"/>
    </location>
</feature>
<dbReference type="InterPro" id="IPR015424">
    <property type="entry name" value="PyrdxlP-dep_Trfase"/>
</dbReference>
<protein>
    <submittedName>
        <fullName evidence="7">Alanine--glyoxylate aminotransferase family protein</fullName>
    </submittedName>
</protein>
<dbReference type="RefSeq" id="WP_320378518.1">
    <property type="nucleotide sequence ID" value="NZ_JAWDIQ010000001.1"/>
</dbReference>
<dbReference type="Proteomes" id="UP001275315">
    <property type="component" value="Unassembled WGS sequence"/>
</dbReference>
<sequence>MIGHRDQATSKLLEKISPRLKPVFGTKQDVLLIAGSGTAGLEAAVTNCVQPGDEVLVAVSGAFGERFAEICEAYRITTHRIKTIWGKSVDPDEIKDFLQRNNQIKAVFFTHCETSTGVLNPIQALSQIVRSYSDALIIVDGVSSIGATEMNMDDWGIDLLVTGSQKAFMLPPGLTMVAASERAWEIIQNNTSPKFYFDFRMYHKQLANNTTPFTPVISLIFGLEQVLTLLEKEGLQQVYHRHQLMKTMTRAAFQALDIPLLTDDVHASPTVTAVRPTDFSANTLRQVVKKEFGLILAGGQQQLKDKIFRIGHMGYCYPADVLQYVAIIELGMKRIGKSIPYGQGVRAAQEVYVTQTKLAQ</sequence>
<keyword evidence="7" id="KW-0808">Transferase</keyword>
<comment type="cofactor">
    <cofactor evidence="1 5">
        <name>pyridoxal 5'-phosphate</name>
        <dbReference type="ChEBI" id="CHEBI:597326"/>
    </cofactor>
</comment>
<dbReference type="PANTHER" id="PTHR21152:SF40">
    <property type="entry name" value="ALANINE--GLYOXYLATE AMINOTRANSFERASE"/>
    <property type="match status" value="1"/>
</dbReference>
<accession>A0ABU5CPI0</accession>
<dbReference type="Gene3D" id="3.40.640.10">
    <property type="entry name" value="Type I PLP-dependent aspartate aminotransferase-like (Major domain)"/>
    <property type="match status" value="1"/>
</dbReference>
<dbReference type="SUPFAM" id="SSF53383">
    <property type="entry name" value="PLP-dependent transferases"/>
    <property type="match status" value="1"/>
</dbReference>
<dbReference type="InterPro" id="IPR015422">
    <property type="entry name" value="PyrdxlP-dep_Trfase_small"/>
</dbReference>
<keyword evidence="3" id="KW-0663">Pyridoxal phosphate</keyword>
<evidence type="ECO:0000256" key="5">
    <source>
        <dbReference type="RuleBase" id="RU004504"/>
    </source>
</evidence>
<dbReference type="EMBL" id="JAWDIQ010000001">
    <property type="protein sequence ID" value="MDY0407729.1"/>
    <property type="molecule type" value="Genomic_DNA"/>
</dbReference>
<evidence type="ECO:0000256" key="4">
    <source>
        <dbReference type="RuleBase" id="RU004075"/>
    </source>
</evidence>
<dbReference type="InterPro" id="IPR000192">
    <property type="entry name" value="Aminotrans_V_dom"/>
</dbReference>
<evidence type="ECO:0000256" key="2">
    <source>
        <dbReference type="ARBA" id="ARBA00009236"/>
    </source>
</evidence>
<evidence type="ECO:0000313" key="7">
    <source>
        <dbReference type="EMBL" id="MDY0407729.1"/>
    </source>
</evidence>
<dbReference type="PANTHER" id="PTHR21152">
    <property type="entry name" value="AMINOTRANSFERASE CLASS V"/>
    <property type="match status" value="1"/>
</dbReference>
<dbReference type="InterPro" id="IPR020578">
    <property type="entry name" value="Aminotrans_V_PyrdxlP_BS"/>
</dbReference>
<evidence type="ECO:0000256" key="1">
    <source>
        <dbReference type="ARBA" id="ARBA00001933"/>
    </source>
</evidence>
<gene>
    <name evidence="7" type="ORF">RWD45_02760</name>
</gene>
<dbReference type="Pfam" id="PF00266">
    <property type="entry name" value="Aminotran_5"/>
    <property type="match status" value="1"/>
</dbReference>
<dbReference type="InterPro" id="IPR015421">
    <property type="entry name" value="PyrdxlP-dep_Trfase_major"/>
</dbReference>
<organism evidence="7 8">
    <name type="scientific">Paracerasibacillus soli</name>
    <dbReference type="NCBI Taxonomy" id="480284"/>
    <lineage>
        <taxon>Bacteria</taxon>
        <taxon>Bacillati</taxon>
        <taxon>Bacillota</taxon>
        <taxon>Bacilli</taxon>
        <taxon>Bacillales</taxon>
        <taxon>Bacillaceae</taxon>
        <taxon>Paracerasibacillus</taxon>
    </lineage>
</organism>
<dbReference type="PIRSF" id="PIRSF000524">
    <property type="entry name" value="SPT"/>
    <property type="match status" value="1"/>
</dbReference>
<comment type="caution">
    <text evidence="7">The sequence shown here is derived from an EMBL/GenBank/DDBJ whole genome shotgun (WGS) entry which is preliminary data.</text>
</comment>
<proteinExistence type="inferred from homology"/>
<evidence type="ECO:0000313" key="8">
    <source>
        <dbReference type="Proteomes" id="UP001275315"/>
    </source>
</evidence>
<keyword evidence="7" id="KW-0032">Aminotransferase</keyword>
<dbReference type="GO" id="GO:0008483">
    <property type="term" value="F:transaminase activity"/>
    <property type="evidence" value="ECO:0007669"/>
    <property type="project" value="UniProtKB-KW"/>
</dbReference>
<name>A0ABU5CPI0_9BACI</name>
<dbReference type="PROSITE" id="PS00595">
    <property type="entry name" value="AA_TRANSFER_CLASS_5"/>
    <property type="match status" value="1"/>
</dbReference>
<keyword evidence="8" id="KW-1185">Reference proteome</keyword>
<evidence type="ECO:0000259" key="6">
    <source>
        <dbReference type="Pfam" id="PF00266"/>
    </source>
</evidence>